<evidence type="ECO:0000313" key="2">
    <source>
        <dbReference type="Proteomes" id="UP001500279"/>
    </source>
</evidence>
<proteinExistence type="predicted"/>
<reference evidence="1 2" key="1">
    <citation type="journal article" date="2019" name="Int. J. Syst. Evol. Microbiol.">
        <title>The Global Catalogue of Microorganisms (GCM) 10K type strain sequencing project: providing services to taxonomists for standard genome sequencing and annotation.</title>
        <authorList>
            <consortium name="The Broad Institute Genomics Platform"/>
            <consortium name="The Broad Institute Genome Sequencing Center for Infectious Disease"/>
            <person name="Wu L."/>
            <person name="Ma J."/>
        </authorList>
    </citation>
    <scope>NUCLEOTIDE SEQUENCE [LARGE SCALE GENOMIC DNA]</scope>
    <source>
        <strain evidence="1 2">JCM 15503</strain>
    </source>
</reference>
<dbReference type="Proteomes" id="UP001500279">
    <property type="component" value="Unassembled WGS sequence"/>
</dbReference>
<keyword evidence="2" id="KW-1185">Reference proteome</keyword>
<dbReference type="EMBL" id="BAAAEW010000022">
    <property type="protein sequence ID" value="GAA0755991.1"/>
    <property type="molecule type" value="Genomic_DNA"/>
</dbReference>
<gene>
    <name evidence="1" type="ORF">GCM10009107_34000</name>
</gene>
<organism evidence="1 2">
    <name type="scientific">Ideonella azotifigens</name>
    <dbReference type="NCBI Taxonomy" id="513160"/>
    <lineage>
        <taxon>Bacteria</taxon>
        <taxon>Pseudomonadati</taxon>
        <taxon>Pseudomonadota</taxon>
        <taxon>Betaproteobacteria</taxon>
        <taxon>Burkholderiales</taxon>
        <taxon>Sphaerotilaceae</taxon>
        <taxon>Ideonella</taxon>
    </lineage>
</organism>
<name>A0ABN1K624_9BURK</name>
<protein>
    <submittedName>
        <fullName evidence="1">Uncharacterized protein</fullName>
    </submittedName>
</protein>
<evidence type="ECO:0000313" key="1">
    <source>
        <dbReference type="EMBL" id="GAA0755991.1"/>
    </source>
</evidence>
<comment type="caution">
    <text evidence="1">The sequence shown here is derived from an EMBL/GenBank/DDBJ whole genome shotgun (WGS) entry which is preliminary data.</text>
</comment>
<accession>A0ABN1K624</accession>
<sequence>MSVLVAPVADRLRYGCLTAEIVTDVTGTSAGWLAAAAGAAAASCALADPQQARSAAAGTAARAKRRLFITWVLLRVVDLKTERHGSITWLAQA</sequence>